<protein>
    <submittedName>
        <fullName evidence="2">Uncharacterized protein</fullName>
    </submittedName>
</protein>
<dbReference type="AlphaFoldDB" id="A0A1P8WG12"/>
<organism evidence="2 3">
    <name type="scientific">Fuerstiella marisgermanici</name>
    <dbReference type="NCBI Taxonomy" id="1891926"/>
    <lineage>
        <taxon>Bacteria</taxon>
        <taxon>Pseudomonadati</taxon>
        <taxon>Planctomycetota</taxon>
        <taxon>Planctomycetia</taxon>
        <taxon>Planctomycetales</taxon>
        <taxon>Planctomycetaceae</taxon>
        <taxon>Fuerstiella</taxon>
    </lineage>
</organism>
<dbReference type="STRING" id="1891926.Fuma_02622"/>
<evidence type="ECO:0000313" key="3">
    <source>
        <dbReference type="Proteomes" id="UP000187735"/>
    </source>
</evidence>
<gene>
    <name evidence="2" type="ORF">Fuma_02622</name>
</gene>
<dbReference type="OrthoDB" id="370799at2"/>
<evidence type="ECO:0000313" key="2">
    <source>
        <dbReference type="EMBL" id="APZ93009.1"/>
    </source>
</evidence>
<dbReference type="RefSeq" id="WP_077024544.1">
    <property type="nucleotide sequence ID" value="NZ_CP017641.1"/>
</dbReference>
<proteinExistence type="predicted"/>
<reference evidence="2 3" key="1">
    <citation type="journal article" date="2016" name="Front. Microbiol.">
        <title>Fuerstia marisgermanicae gen. nov., sp. nov., an Unusual Member of the Phylum Planctomycetes from the German Wadden Sea.</title>
        <authorList>
            <person name="Kohn T."/>
            <person name="Heuer A."/>
            <person name="Jogler M."/>
            <person name="Vollmers J."/>
            <person name="Boedeker C."/>
            <person name="Bunk B."/>
            <person name="Rast P."/>
            <person name="Borchert D."/>
            <person name="Glockner I."/>
            <person name="Freese H.M."/>
            <person name="Klenk H.P."/>
            <person name="Overmann J."/>
            <person name="Kaster A.K."/>
            <person name="Rohde M."/>
            <person name="Wiegand S."/>
            <person name="Jogler C."/>
        </authorList>
    </citation>
    <scope>NUCLEOTIDE SEQUENCE [LARGE SCALE GENOMIC DNA]</scope>
    <source>
        <strain evidence="2 3">NH11</strain>
    </source>
</reference>
<dbReference type="Proteomes" id="UP000187735">
    <property type="component" value="Chromosome"/>
</dbReference>
<evidence type="ECO:0000256" key="1">
    <source>
        <dbReference type="SAM" id="MobiDB-lite"/>
    </source>
</evidence>
<sequence length="98" mass="10873">MTIDELIESANNDPHPPAGLSNELQAMWHAKADNWNAAHDIAQDIDTPTGSWIHALLHLIEGDTGNAGYWFRRAGKPVRSMDEIDALWKDIATELLDA</sequence>
<dbReference type="EMBL" id="CP017641">
    <property type="protein sequence ID" value="APZ93009.1"/>
    <property type="molecule type" value="Genomic_DNA"/>
</dbReference>
<feature type="region of interest" description="Disordered" evidence="1">
    <location>
        <begin position="1"/>
        <end position="21"/>
    </location>
</feature>
<keyword evidence="3" id="KW-1185">Reference proteome</keyword>
<name>A0A1P8WG12_9PLAN</name>
<accession>A0A1P8WG12</accession>
<dbReference type="KEGG" id="fmr:Fuma_02622"/>